<reference evidence="2" key="2">
    <citation type="submission" date="2020-09" db="EMBL/GenBank/DDBJ databases">
        <authorList>
            <person name="Sun Q."/>
            <person name="Zhou Y."/>
        </authorList>
    </citation>
    <scope>NUCLEOTIDE SEQUENCE</scope>
    <source>
        <strain evidence="2">CGMCC 4.7679</strain>
    </source>
</reference>
<sequence length="354" mass="36743">MPPRAAGGRHASFTPADPPARGSLPPLSPLETTSAAFPAAHGELPLPEPVTPPRRPPRRTKVTLTPPTPHDENAEDDDVRVYVAPPETGLGSFDLGSVPASVTPPRTWRKAAWFATASSGGVVLALLFAGSALVGKPTPDQAGDAWIPGLGGGLPTLGGERVVPAPDGGGYSSEPSNGRPAGESSTSSSAETTAPLPESIREPDGTTSEGSVNSPVTPTRTTSGTPAGQEPTTTPVPVKPAPTSAPYDADPFRFRIPQGDPKVLAQNSQRYLDTVTEDPQAAYAMTTGELQQEGAEGLEQKYADVAYFQVQHVQVHQYDGTTVCTVKLVRKNGTADTVQRTLTFEGGKIASDGS</sequence>
<reference evidence="2" key="1">
    <citation type="journal article" date="2014" name="Int. J. Syst. Evol. Microbiol.">
        <title>Complete genome sequence of Corynebacterium casei LMG S-19264T (=DSM 44701T), isolated from a smear-ripened cheese.</title>
        <authorList>
            <consortium name="US DOE Joint Genome Institute (JGI-PGF)"/>
            <person name="Walter F."/>
            <person name="Albersmeier A."/>
            <person name="Kalinowski J."/>
            <person name="Ruckert C."/>
        </authorList>
    </citation>
    <scope>NUCLEOTIDE SEQUENCE</scope>
    <source>
        <strain evidence="2">CGMCC 4.7679</strain>
    </source>
</reference>
<dbReference type="OrthoDB" id="3677000at2"/>
<dbReference type="Proteomes" id="UP000658656">
    <property type="component" value="Unassembled WGS sequence"/>
</dbReference>
<organism evidence="2 3">
    <name type="scientific">Amycolatopsis bartoniae</name>
    <dbReference type="NCBI Taxonomy" id="941986"/>
    <lineage>
        <taxon>Bacteria</taxon>
        <taxon>Bacillati</taxon>
        <taxon>Actinomycetota</taxon>
        <taxon>Actinomycetes</taxon>
        <taxon>Pseudonocardiales</taxon>
        <taxon>Pseudonocardiaceae</taxon>
        <taxon>Amycolatopsis</taxon>
    </lineage>
</organism>
<evidence type="ECO:0000256" key="1">
    <source>
        <dbReference type="SAM" id="MobiDB-lite"/>
    </source>
</evidence>
<feature type="compositionally biased region" description="Low complexity" evidence="1">
    <location>
        <begin position="183"/>
        <end position="194"/>
    </location>
</feature>
<feature type="region of interest" description="Disordered" evidence="1">
    <location>
        <begin position="1"/>
        <end position="78"/>
    </location>
</feature>
<evidence type="ECO:0000313" key="3">
    <source>
        <dbReference type="Proteomes" id="UP000658656"/>
    </source>
</evidence>
<comment type="caution">
    <text evidence="2">The sequence shown here is derived from an EMBL/GenBank/DDBJ whole genome shotgun (WGS) entry which is preliminary data.</text>
</comment>
<protein>
    <submittedName>
        <fullName evidence="2">Uncharacterized protein</fullName>
    </submittedName>
</protein>
<proteinExistence type="predicted"/>
<keyword evidence="3" id="KW-1185">Reference proteome</keyword>
<evidence type="ECO:0000313" key="2">
    <source>
        <dbReference type="EMBL" id="GHF88017.1"/>
    </source>
</evidence>
<dbReference type="AlphaFoldDB" id="A0A8H9MG19"/>
<name>A0A8H9MG19_9PSEU</name>
<feature type="compositionally biased region" description="Low complexity" evidence="1">
    <location>
        <begin position="231"/>
        <end position="246"/>
    </location>
</feature>
<accession>A0A8H9MG19</accession>
<feature type="compositionally biased region" description="Polar residues" evidence="1">
    <location>
        <begin position="205"/>
        <end position="226"/>
    </location>
</feature>
<feature type="region of interest" description="Disordered" evidence="1">
    <location>
        <begin position="157"/>
        <end position="253"/>
    </location>
</feature>
<gene>
    <name evidence="2" type="ORF">GCM10017566_72210</name>
</gene>
<dbReference type="EMBL" id="BNAV01000022">
    <property type="protein sequence ID" value="GHF88017.1"/>
    <property type="molecule type" value="Genomic_DNA"/>
</dbReference>